<comment type="caution">
    <text evidence="1">The sequence shown here is derived from an EMBL/GenBank/DDBJ whole genome shotgun (WGS) entry which is preliminary data.</text>
</comment>
<keyword evidence="2" id="KW-1185">Reference proteome</keyword>
<proteinExistence type="predicted"/>
<accession>A0ABU7LMT3</accession>
<dbReference type="EMBL" id="JAZDRP010000001">
    <property type="protein sequence ID" value="MEE2524926.1"/>
    <property type="molecule type" value="Genomic_DNA"/>
</dbReference>
<gene>
    <name evidence="1" type="ORF">V0U79_00990</name>
</gene>
<evidence type="ECO:0000313" key="2">
    <source>
        <dbReference type="Proteomes" id="UP001354971"/>
    </source>
</evidence>
<organism evidence="1 2">
    <name type="scientific">Hyphobacterium lacteum</name>
    <dbReference type="NCBI Taxonomy" id="3116575"/>
    <lineage>
        <taxon>Bacteria</taxon>
        <taxon>Pseudomonadati</taxon>
        <taxon>Pseudomonadota</taxon>
        <taxon>Alphaproteobacteria</taxon>
        <taxon>Maricaulales</taxon>
        <taxon>Maricaulaceae</taxon>
        <taxon>Hyphobacterium</taxon>
    </lineage>
</organism>
<protein>
    <submittedName>
        <fullName evidence="1">Uncharacterized protein</fullName>
    </submittedName>
</protein>
<dbReference type="Proteomes" id="UP001354971">
    <property type="component" value="Unassembled WGS sequence"/>
</dbReference>
<reference evidence="1 2" key="1">
    <citation type="submission" date="2024-01" db="EMBL/GenBank/DDBJ databases">
        <title>Hyphobacterium bacterium isolated from marine sediment.</title>
        <authorList>
            <person name="Zhao S."/>
        </authorList>
    </citation>
    <scope>NUCLEOTIDE SEQUENCE [LARGE SCALE GENOMIC DNA]</scope>
    <source>
        <strain evidence="2">HN65</strain>
    </source>
</reference>
<dbReference type="RefSeq" id="WP_330197590.1">
    <property type="nucleotide sequence ID" value="NZ_JAZDRP010000001.1"/>
</dbReference>
<evidence type="ECO:0000313" key="1">
    <source>
        <dbReference type="EMBL" id="MEE2524926.1"/>
    </source>
</evidence>
<name>A0ABU7LMT3_9PROT</name>
<sequence length="136" mass="15346">MWDKVFRSAGLSDPGALLRPGVNWRLEETRIDGSIIELVLSEYNGTEVRKIRFSPLYFSLADEFSEAYSGLQQEHQARMEAGDDDWSVGRVGNQIGANFPGLASDYFDLRAYQLSAMEWHLRFVSKGKPQVAVSAR</sequence>